<dbReference type="GO" id="GO:0006950">
    <property type="term" value="P:response to stress"/>
    <property type="evidence" value="ECO:0007669"/>
    <property type="project" value="TreeGrafter"/>
</dbReference>
<dbReference type="Pfam" id="PF12802">
    <property type="entry name" value="MarR_2"/>
    <property type="match status" value="1"/>
</dbReference>
<dbReference type="AlphaFoldDB" id="A0A975SW14"/>
<dbReference type="PANTHER" id="PTHR33164">
    <property type="entry name" value="TRANSCRIPTIONAL REGULATOR, MARR FAMILY"/>
    <property type="match status" value="1"/>
</dbReference>
<keyword evidence="1" id="KW-0805">Transcription regulation</keyword>
<dbReference type="RefSeq" id="WP_216938295.1">
    <property type="nucleotide sequence ID" value="NZ_CP077062.1"/>
</dbReference>
<evidence type="ECO:0000313" key="6">
    <source>
        <dbReference type="Proteomes" id="UP000683575"/>
    </source>
</evidence>
<protein>
    <submittedName>
        <fullName evidence="5">MarR family winged helix-turn-helix transcriptional regulator</fullName>
    </submittedName>
</protein>
<sequence length="168" mass="17206">MTDSTATEAPTVAPRGASVRADLGQALGTLLRAYLQQAGTAVADLPGGPRGYQLLATASSGRCANQAGIAASIGIDRTVMTYLVDDLEKAGLVERRPDPVDRRARQVLLTPAGEATLAEATARLAEVESAVLAGLDADEAATFRRLLDRVTADGPPADHAACAGPPTC</sequence>
<evidence type="ECO:0000259" key="4">
    <source>
        <dbReference type="PROSITE" id="PS50995"/>
    </source>
</evidence>
<evidence type="ECO:0000256" key="2">
    <source>
        <dbReference type="ARBA" id="ARBA00023125"/>
    </source>
</evidence>
<dbReference type="InterPro" id="IPR039422">
    <property type="entry name" value="MarR/SlyA-like"/>
</dbReference>
<proteinExistence type="predicted"/>
<dbReference type="PANTHER" id="PTHR33164:SF64">
    <property type="entry name" value="TRANSCRIPTIONAL REGULATOR SLYA"/>
    <property type="match status" value="1"/>
</dbReference>
<evidence type="ECO:0000256" key="3">
    <source>
        <dbReference type="ARBA" id="ARBA00023163"/>
    </source>
</evidence>
<keyword evidence="6" id="KW-1185">Reference proteome</keyword>
<dbReference type="EMBL" id="CP077062">
    <property type="protein sequence ID" value="QWZ06926.1"/>
    <property type="molecule type" value="Genomic_DNA"/>
</dbReference>
<organism evidence="5 6">
    <name type="scientific">Nocardioides panacis</name>
    <dbReference type="NCBI Taxonomy" id="2849501"/>
    <lineage>
        <taxon>Bacteria</taxon>
        <taxon>Bacillati</taxon>
        <taxon>Actinomycetota</taxon>
        <taxon>Actinomycetes</taxon>
        <taxon>Propionibacteriales</taxon>
        <taxon>Nocardioidaceae</taxon>
        <taxon>Nocardioides</taxon>
    </lineage>
</organism>
<dbReference type="KEGG" id="nps:KRR39_15570"/>
<gene>
    <name evidence="5" type="ORF">KRR39_15570</name>
</gene>
<evidence type="ECO:0000256" key="1">
    <source>
        <dbReference type="ARBA" id="ARBA00023015"/>
    </source>
</evidence>
<keyword evidence="3" id="KW-0804">Transcription</keyword>
<keyword evidence="2" id="KW-0238">DNA-binding</keyword>
<dbReference type="InterPro" id="IPR000835">
    <property type="entry name" value="HTH_MarR-typ"/>
</dbReference>
<accession>A0A975SW14</accession>
<dbReference type="Proteomes" id="UP000683575">
    <property type="component" value="Chromosome"/>
</dbReference>
<feature type="domain" description="HTH marR-type" evidence="4">
    <location>
        <begin position="20"/>
        <end position="152"/>
    </location>
</feature>
<dbReference type="GO" id="GO:0003677">
    <property type="term" value="F:DNA binding"/>
    <property type="evidence" value="ECO:0007669"/>
    <property type="project" value="UniProtKB-KW"/>
</dbReference>
<evidence type="ECO:0000313" key="5">
    <source>
        <dbReference type="EMBL" id="QWZ06926.1"/>
    </source>
</evidence>
<name>A0A975SW14_9ACTN</name>
<dbReference type="GO" id="GO:0003700">
    <property type="term" value="F:DNA-binding transcription factor activity"/>
    <property type="evidence" value="ECO:0007669"/>
    <property type="project" value="InterPro"/>
</dbReference>
<reference evidence="5" key="1">
    <citation type="submission" date="2021-06" db="EMBL/GenBank/DDBJ databases">
        <title>Complete genome sequence of Nocardioides sp. G188.</title>
        <authorList>
            <person name="Im W.-T."/>
        </authorList>
    </citation>
    <scope>NUCLEOTIDE SEQUENCE</scope>
    <source>
        <strain evidence="5">G188</strain>
    </source>
</reference>
<dbReference type="SMART" id="SM00347">
    <property type="entry name" value="HTH_MARR"/>
    <property type="match status" value="1"/>
</dbReference>
<dbReference type="PROSITE" id="PS50995">
    <property type="entry name" value="HTH_MARR_2"/>
    <property type="match status" value="1"/>
</dbReference>